<name>A0ABW4GXK1_9ACTN</name>
<dbReference type="RefSeq" id="WP_219532462.1">
    <property type="nucleotide sequence ID" value="NZ_JAHKRM010000014.1"/>
</dbReference>
<protein>
    <recommendedName>
        <fullName evidence="4">NanT5</fullName>
    </recommendedName>
</protein>
<evidence type="ECO:0000313" key="2">
    <source>
        <dbReference type="EMBL" id="MFD1547091.1"/>
    </source>
</evidence>
<comment type="caution">
    <text evidence="2">The sequence shown here is derived from an EMBL/GenBank/DDBJ whole genome shotgun (WGS) entry which is preliminary data.</text>
</comment>
<feature type="transmembrane region" description="Helical" evidence="1">
    <location>
        <begin position="51"/>
        <end position="70"/>
    </location>
</feature>
<feature type="transmembrane region" description="Helical" evidence="1">
    <location>
        <begin position="77"/>
        <end position="96"/>
    </location>
</feature>
<feature type="transmembrane region" description="Helical" evidence="1">
    <location>
        <begin position="128"/>
        <end position="145"/>
    </location>
</feature>
<evidence type="ECO:0000256" key="1">
    <source>
        <dbReference type="SAM" id="Phobius"/>
    </source>
</evidence>
<reference evidence="3" key="1">
    <citation type="journal article" date="2019" name="Int. J. Syst. Evol. Microbiol.">
        <title>The Global Catalogue of Microorganisms (GCM) 10K type strain sequencing project: providing services to taxonomists for standard genome sequencing and annotation.</title>
        <authorList>
            <consortium name="The Broad Institute Genomics Platform"/>
            <consortium name="The Broad Institute Genome Sequencing Center for Infectious Disease"/>
            <person name="Wu L."/>
            <person name="Ma J."/>
        </authorList>
    </citation>
    <scope>NUCLEOTIDE SEQUENCE [LARGE SCALE GENOMIC DNA]</scope>
    <source>
        <strain evidence="3">CGMCC 1.15399</strain>
    </source>
</reference>
<keyword evidence="1" id="KW-1133">Transmembrane helix</keyword>
<sequence>MSDTVEEVTRAQLRHGLRIATLLVAMVTVFGLGLANLLHHLDAYESPLTQLAALAALGAVLAGEATLLVRGRSWGRLRGPAIAIVLSASALSYVTLPDGRTSTTVDWIFGAANWVGVVVLLDRPLRTAASFLLAHELTALLHLLLLDDPSRKDLARFATGSVTVFGLPLCVAVVAAVMRGLSAAAATSRREIEQVRIAEAVAAESHRRRQQRFAALSATTVPLLEGLADGSLRPEDPVVQRRCAIEAARMRRLFAETDTVANPLLHELRHCIDVADRKGVVVELDARGQWPEPPVAVRRDLTEAVLIVLATAVSRARVTVVGSADLVSVSVVADCGEVNVPSPVTPGVRVEALKNDDTVWMEARWQPIRQRTS</sequence>
<accession>A0ABW4GXK1</accession>
<dbReference type="EMBL" id="JBHUCM010000072">
    <property type="protein sequence ID" value="MFD1547091.1"/>
    <property type="molecule type" value="Genomic_DNA"/>
</dbReference>
<evidence type="ECO:0008006" key="4">
    <source>
        <dbReference type="Google" id="ProtNLM"/>
    </source>
</evidence>
<feature type="transmembrane region" description="Helical" evidence="1">
    <location>
        <begin position="157"/>
        <end position="181"/>
    </location>
</feature>
<proteinExistence type="predicted"/>
<organism evidence="2 3">
    <name type="scientific">Nonomuraea guangzhouensis</name>
    <dbReference type="NCBI Taxonomy" id="1291555"/>
    <lineage>
        <taxon>Bacteria</taxon>
        <taxon>Bacillati</taxon>
        <taxon>Actinomycetota</taxon>
        <taxon>Actinomycetes</taxon>
        <taxon>Streptosporangiales</taxon>
        <taxon>Streptosporangiaceae</taxon>
        <taxon>Nonomuraea</taxon>
    </lineage>
</organism>
<keyword evidence="1" id="KW-0812">Transmembrane</keyword>
<evidence type="ECO:0000313" key="3">
    <source>
        <dbReference type="Proteomes" id="UP001597097"/>
    </source>
</evidence>
<keyword evidence="1" id="KW-0472">Membrane</keyword>
<feature type="transmembrane region" description="Helical" evidence="1">
    <location>
        <begin position="102"/>
        <end position="121"/>
    </location>
</feature>
<keyword evidence="3" id="KW-1185">Reference proteome</keyword>
<feature type="transmembrane region" description="Helical" evidence="1">
    <location>
        <begin position="19"/>
        <end position="39"/>
    </location>
</feature>
<dbReference type="Proteomes" id="UP001597097">
    <property type="component" value="Unassembled WGS sequence"/>
</dbReference>
<gene>
    <name evidence="2" type="ORF">ACFSJ0_59340</name>
</gene>